<dbReference type="Gramene" id="TVU31435">
    <property type="protein sequence ID" value="TVU31435"/>
    <property type="gene ID" value="EJB05_23119"/>
</dbReference>
<feature type="non-terminal residue" evidence="1">
    <location>
        <position position="1"/>
    </location>
</feature>
<protein>
    <submittedName>
        <fullName evidence="1">Uncharacterized protein</fullName>
    </submittedName>
</protein>
<comment type="caution">
    <text evidence="1">The sequence shown here is derived from an EMBL/GenBank/DDBJ whole genome shotgun (WGS) entry which is preliminary data.</text>
</comment>
<dbReference type="EMBL" id="RWGY01000011">
    <property type="protein sequence ID" value="TVU31441.1"/>
    <property type="molecule type" value="Genomic_DNA"/>
</dbReference>
<proteinExistence type="predicted"/>
<sequence length="180" mass="20076">MCIGKHAAAVEEALTRRRTTTGGEAPSPPVTTIVQMPVEYLEWVLTQKKNHYRVPTLADYTPEDVAKNMETICRVNASLQAAFAEFAEFQAWVAGVIEKNGCISVLADEDEDVLDGGACCFQGLVQDKIDDEWEQAREEFYLAQEMEAVITGDVPPLGPHVYLLSVYLSLIYRYVSRVID</sequence>
<evidence type="ECO:0000313" key="3">
    <source>
        <dbReference type="Proteomes" id="UP000324897"/>
    </source>
</evidence>
<accession>A0A5J9V659</accession>
<dbReference type="Proteomes" id="UP000324897">
    <property type="component" value="Chromosome 1"/>
</dbReference>
<keyword evidence="3" id="KW-1185">Reference proteome</keyword>
<evidence type="ECO:0000313" key="1">
    <source>
        <dbReference type="EMBL" id="TVU31435.1"/>
    </source>
</evidence>
<dbReference type="Gramene" id="TVU31441">
    <property type="protein sequence ID" value="TVU31441"/>
    <property type="gene ID" value="EJB05_23125"/>
</dbReference>
<reference evidence="1 3" key="1">
    <citation type="journal article" date="2019" name="Sci. Rep.">
        <title>A high-quality genome of Eragrostis curvula grass provides insights into Poaceae evolution and supports new strategies to enhance forage quality.</title>
        <authorList>
            <person name="Carballo J."/>
            <person name="Santos B.A.C.M."/>
            <person name="Zappacosta D."/>
            <person name="Garbus I."/>
            <person name="Selva J.P."/>
            <person name="Gallo C.A."/>
            <person name="Diaz A."/>
            <person name="Albertini E."/>
            <person name="Caccamo M."/>
            <person name="Echenique V."/>
        </authorList>
    </citation>
    <scope>NUCLEOTIDE SEQUENCE [LARGE SCALE GENOMIC DNA]</scope>
    <source>
        <strain evidence="3">cv. Victoria</strain>
        <tissue evidence="1">Leaf</tissue>
    </source>
</reference>
<dbReference type="EMBL" id="RWGY01000011">
    <property type="protein sequence ID" value="TVU31435.1"/>
    <property type="molecule type" value="Genomic_DNA"/>
</dbReference>
<name>A0A5J9V659_9POAL</name>
<organism evidence="1 3">
    <name type="scientific">Eragrostis curvula</name>
    <name type="common">weeping love grass</name>
    <dbReference type="NCBI Taxonomy" id="38414"/>
    <lineage>
        <taxon>Eukaryota</taxon>
        <taxon>Viridiplantae</taxon>
        <taxon>Streptophyta</taxon>
        <taxon>Embryophyta</taxon>
        <taxon>Tracheophyta</taxon>
        <taxon>Spermatophyta</taxon>
        <taxon>Magnoliopsida</taxon>
        <taxon>Liliopsida</taxon>
        <taxon>Poales</taxon>
        <taxon>Poaceae</taxon>
        <taxon>PACMAD clade</taxon>
        <taxon>Chloridoideae</taxon>
        <taxon>Eragrostideae</taxon>
        <taxon>Eragrostidinae</taxon>
        <taxon>Eragrostis</taxon>
    </lineage>
</organism>
<dbReference type="AlphaFoldDB" id="A0A5J9V659"/>
<evidence type="ECO:0000313" key="2">
    <source>
        <dbReference type="EMBL" id="TVU31441.1"/>
    </source>
</evidence>
<gene>
    <name evidence="1" type="ORF">EJB05_23119</name>
    <name evidence="2" type="ORF">EJB05_23125</name>
</gene>